<dbReference type="PANTHER" id="PTHR43081">
    <property type="entry name" value="ADENYLATE CYCLASE, TERMINAL-DIFFERENTIATION SPECIFIC-RELATED"/>
    <property type="match status" value="1"/>
</dbReference>
<dbReference type="SUPFAM" id="SSF55073">
    <property type="entry name" value="Nucleotide cyclase"/>
    <property type="match status" value="1"/>
</dbReference>
<keyword evidence="3" id="KW-1185">Reference proteome</keyword>
<name>A0ABS8Z0K7_9RHOB</name>
<comment type="caution">
    <text evidence="2">The sequence shown here is derived from an EMBL/GenBank/DDBJ whole genome shotgun (WGS) entry which is preliminary data.</text>
</comment>
<dbReference type="InterPro" id="IPR050697">
    <property type="entry name" value="Adenylyl/Guanylyl_Cyclase_3/4"/>
</dbReference>
<accession>A0ABS8Z0K7</accession>
<dbReference type="Pfam" id="PF00211">
    <property type="entry name" value="Guanylate_cyc"/>
    <property type="match status" value="1"/>
</dbReference>
<dbReference type="RefSeq" id="WP_233677875.1">
    <property type="nucleotide sequence ID" value="NZ_JAJUOS010000014.1"/>
</dbReference>
<evidence type="ECO:0000313" key="3">
    <source>
        <dbReference type="Proteomes" id="UP001521181"/>
    </source>
</evidence>
<sequence>MTQNSTETTFNRQDGNEELWHQVFQVGHPVLAQKQRRYQMIPGKPRCQLCYAPMGGLGGWLMRLVKLRPSARNPNYCNACDGFLAAFPGGADVELSMLFCDLRGSVELSSKMSPREFTQLIMRMRAIVLEKLWKHDGFVLQFQGDSVIGVWPPGFAGPDHAKKAVAAAREIADSLALERDKGTEIPAGIGVHTDNVFLCTVASANGALQEISAFGEGVNIAARLSAVAGPGEVFLSEAIIAAAELEGQGIQIEDFTLKGIDRHVRAARLAGLAIKPALINTRNRQR</sequence>
<proteinExistence type="predicted"/>
<organism evidence="2 3">
    <name type="scientific">Rhodobacter flavimaris</name>
    <dbReference type="NCBI Taxonomy" id="2907145"/>
    <lineage>
        <taxon>Bacteria</taxon>
        <taxon>Pseudomonadati</taxon>
        <taxon>Pseudomonadota</taxon>
        <taxon>Alphaproteobacteria</taxon>
        <taxon>Rhodobacterales</taxon>
        <taxon>Rhodobacter group</taxon>
        <taxon>Rhodobacter</taxon>
    </lineage>
</organism>
<evidence type="ECO:0000313" key="2">
    <source>
        <dbReference type="EMBL" id="MCE5974940.1"/>
    </source>
</evidence>
<dbReference type="CDD" id="cd07302">
    <property type="entry name" value="CHD"/>
    <property type="match status" value="1"/>
</dbReference>
<reference evidence="2 3" key="1">
    <citation type="submission" date="2021-12" db="EMBL/GenBank/DDBJ databases">
        <title>Sinirhodobacter sp. WL0062 is a bacterium isolated from seawater.</title>
        <authorList>
            <person name="Wang L."/>
            <person name="He W."/>
            <person name="Zhang D.-F."/>
        </authorList>
    </citation>
    <scope>NUCLEOTIDE SEQUENCE [LARGE SCALE GENOMIC DNA]</scope>
    <source>
        <strain evidence="2 3">WL0062</strain>
    </source>
</reference>
<dbReference type="Proteomes" id="UP001521181">
    <property type="component" value="Unassembled WGS sequence"/>
</dbReference>
<protein>
    <submittedName>
        <fullName evidence="2">Adenylate/guanylate cyclase domain-containing protein</fullName>
    </submittedName>
</protein>
<gene>
    <name evidence="2" type="ORF">LZA78_15765</name>
</gene>
<dbReference type="EMBL" id="JAJUOS010000014">
    <property type="protein sequence ID" value="MCE5974940.1"/>
    <property type="molecule type" value="Genomic_DNA"/>
</dbReference>
<evidence type="ECO:0000259" key="1">
    <source>
        <dbReference type="PROSITE" id="PS50125"/>
    </source>
</evidence>
<feature type="domain" description="Guanylate cyclase" evidence="1">
    <location>
        <begin position="96"/>
        <end position="225"/>
    </location>
</feature>
<dbReference type="PANTHER" id="PTHR43081:SF1">
    <property type="entry name" value="ADENYLATE CYCLASE, TERMINAL-DIFFERENTIATION SPECIFIC"/>
    <property type="match status" value="1"/>
</dbReference>
<dbReference type="PROSITE" id="PS50125">
    <property type="entry name" value="GUANYLATE_CYCLASE_2"/>
    <property type="match status" value="1"/>
</dbReference>
<dbReference type="Gene3D" id="3.30.70.1230">
    <property type="entry name" value="Nucleotide cyclase"/>
    <property type="match status" value="1"/>
</dbReference>
<dbReference type="InterPro" id="IPR001054">
    <property type="entry name" value="A/G_cyclase"/>
</dbReference>
<dbReference type="InterPro" id="IPR029787">
    <property type="entry name" value="Nucleotide_cyclase"/>
</dbReference>